<keyword evidence="2 4" id="KW-1133">Transmembrane helix</keyword>
<name>A0ABS5EHY5_9PROT</name>
<feature type="transmembrane region" description="Helical" evidence="4">
    <location>
        <begin position="110"/>
        <end position="137"/>
    </location>
</feature>
<feature type="transmembrane region" description="Helical" evidence="4">
    <location>
        <begin position="149"/>
        <end position="170"/>
    </location>
</feature>
<gene>
    <name evidence="5" type="ORF">GXW78_13240</name>
</gene>
<keyword evidence="6" id="KW-1185">Reference proteome</keyword>
<protein>
    <submittedName>
        <fullName evidence="5">MFS transporter</fullName>
    </submittedName>
</protein>
<feature type="transmembrane region" description="Helical" evidence="4">
    <location>
        <begin position="12"/>
        <end position="33"/>
    </location>
</feature>
<sequence length="423" mass="43268">MTTFDNAPRETAGFFGWRVVWGAFTVAVLAWGVGFYGPSVFLHVLHDGRGWPVWVISAAITWHFLLSAGIVARLPALHRRFGLVAATQAGGVLAGLGVVAWALAPAAWMLFPAAVLSGAGWALTSGAAINAMVAPWFDRKRPMALSMAFNGASVGGVLFAPLWALLIGGLGFPAAAALRGAIMAGAVWWIAATLLRPTPASLGQRPDGAAAEAVGTAGATAADRPALPAGRAVWRDGRFRSLSVAFALGLFAQIGLIAHLFSLLVAALGEVGAGAAVSLTTACAVVGRSLLGRLLGEADRRRAAALNFAVQVAGSAAFLAAGGTSAPLLLLGCVLFGLGVGNLISLPPLIAQREFARGDVGRVVALVTATNQAVFAFAPALFGLLQDLSGSRGASILLALAVQAAAAMVVMRWRDRATTPFPV</sequence>
<feature type="transmembrane region" description="Helical" evidence="4">
    <location>
        <begin position="394"/>
        <end position="413"/>
    </location>
</feature>
<organism evidence="5 6">
    <name type="scientific">Neoroseomonas terrae</name>
    <dbReference type="NCBI Taxonomy" id="424799"/>
    <lineage>
        <taxon>Bacteria</taxon>
        <taxon>Pseudomonadati</taxon>
        <taxon>Pseudomonadota</taxon>
        <taxon>Alphaproteobacteria</taxon>
        <taxon>Acetobacterales</taxon>
        <taxon>Acetobacteraceae</taxon>
        <taxon>Neoroseomonas</taxon>
    </lineage>
</organism>
<dbReference type="InterPro" id="IPR011701">
    <property type="entry name" value="MFS"/>
</dbReference>
<keyword evidence="1 4" id="KW-0812">Transmembrane</keyword>
<dbReference type="PANTHER" id="PTHR11360:SF290">
    <property type="entry name" value="MONOCARBOXYLATE MFS PERMEASE"/>
    <property type="match status" value="1"/>
</dbReference>
<dbReference type="PANTHER" id="PTHR11360">
    <property type="entry name" value="MONOCARBOXYLATE TRANSPORTER"/>
    <property type="match status" value="1"/>
</dbReference>
<dbReference type="SUPFAM" id="SSF103473">
    <property type="entry name" value="MFS general substrate transporter"/>
    <property type="match status" value="1"/>
</dbReference>
<proteinExistence type="predicted"/>
<evidence type="ECO:0000256" key="2">
    <source>
        <dbReference type="ARBA" id="ARBA00022989"/>
    </source>
</evidence>
<dbReference type="Pfam" id="PF07690">
    <property type="entry name" value="MFS_1"/>
    <property type="match status" value="1"/>
</dbReference>
<dbReference type="InterPro" id="IPR036259">
    <property type="entry name" value="MFS_trans_sf"/>
</dbReference>
<dbReference type="Proteomes" id="UP000698752">
    <property type="component" value="Unassembled WGS sequence"/>
</dbReference>
<dbReference type="EMBL" id="JAAEDI010000013">
    <property type="protein sequence ID" value="MBR0650634.1"/>
    <property type="molecule type" value="Genomic_DNA"/>
</dbReference>
<feature type="transmembrane region" description="Helical" evidence="4">
    <location>
        <begin position="303"/>
        <end position="322"/>
    </location>
</feature>
<feature type="transmembrane region" description="Helical" evidence="4">
    <location>
        <begin position="271"/>
        <end position="291"/>
    </location>
</feature>
<accession>A0ABS5EHY5</accession>
<feature type="transmembrane region" description="Helical" evidence="4">
    <location>
        <begin position="53"/>
        <end position="74"/>
    </location>
</feature>
<evidence type="ECO:0000256" key="4">
    <source>
        <dbReference type="SAM" id="Phobius"/>
    </source>
</evidence>
<evidence type="ECO:0000256" key="3">
    <source>
        <dbReference type="ARBA" id="ARBA00023136"/>
    </source>
</evidence>
<keyword evidence="3 4" id="KW-0472">Membrane</keyword>
<evidence type="ECO:0000313" key="5">
    <source>
        <dbReference type="EMBL" id="MBR0650634.1"/>
    </source>
</evidence>
<dbReference type="Gene3D" id="1.20.1250.20">
    <property type="entry name" value="MFS general substrate transporter like domains"/>
    <property type="match status" value="1"/>
</dbReference>
<dbReference type="InterPro" id="IPR050327">
    <property type="entry name" value="Proton-linked_MCT"/>
</dbReference>
<comment type="caution">
    <text evidence="5">The sequence shown here is derived from an EMBL/GenBank/DDBJ whole genome shotgun (WGS) entry which is preliminary data.</text>
</comment>
<feature type="transmembrane region" description="Helical" evidence="4">
    <location>
        <begin position="328"/>
        <end position="351"/>
    </location>
</feature>
<feature type="transmembrane region" description="Helical" evidence="4">
    <location>
        <begin position="81"/>
        <end position="104"/>
    </location>
</feature>
<feature type="transmembrane region" description="Helical" evidence="4">
    <location>
        <begin position="363"/>
        <end position="382"/>
    </location>
</feature>
<feature type="transmembrane region" description="Helical" evidence="4">
    <location>
        <begin position="244"/>
        <end position="265"/>
    </location>
</feature>
<evidence type="ECO:0000256" key="1">
    <source>
        <dbReference type="ARBA" id="ARBA00022692"/>
    </source>
</evidence>
<feature type="transmembrane region" description="Helical" evidence="4">
    <location>
        <begin position="176"/>
        <end position="195"/>
    </location>
</feature>
<reference evidence="6" key="1">
    <citation type="journal article" date="2021" name="Syst. Appl. Microbiol.">
        <title>Roseomonas hellenica sp. nov., isolated from roots of wild-growing Alkanna tinctoria.</title>
        <authorList>
            <person name="Rat A."/>
            <person name="Naranjo H.D."/>
            <person name="Lebbe L."/>
            <person name="Cnockaert M."/>
            <person name="Krigas N."/>
            <person name="Grigoriadou K."/>
            <person name="Maloupa E."/>
            <person name="Willems A."/>
        </authorList>
    </citation>
    <scope>NUCLEOTIDE SEQUENCE [LARGE SCALE GENOMIC DNA]</scope>
    <source>
        <strain evidence="6">LMG 31159</strain>
    </source>
</reference>
<evidence type="ECO:0000313" key="6">
    <source>
        <dbReference type="Proteomes" id="UP000698752"/>
    </source>
</evidence>
<dbReference type="RefSeq" id="WP_211869300.1">
    <property type="nucleotide sequence ID" value="NZ_JAAEDI010000013.1"/>
</dbReference>